<evidence type="ECO:0000256" key="1">
    <source>
        <dbReference type="PIRSR" id="PIRSR005962-1"/>
    </source>
</evidence>
<organism evidence="3 4">
    <name type="scientific">Natronorubrum bangense JCM 10635</name>
    <dbReference type="NCBI Taxonomy" id="1227500"/>
    <lineage>
        <taxon>Archaea</taxon>
        <taxon>Methanobacteriati</taxon>
        <taxon>Methanobacteriota</taxon>
        <taxon>Stenosarchaea group</taxon>
        <taxon>Halobacteria</taxon>
        <taxon>Halobacteriales</taxon>
        <taxon>Natrialbaceae</taxon>
        <taxon>Natronorubrum</taxon>
    </lineage>
</organism>
<dbReference type="Pfam" id="PF01546">
    <property type="entry name" value="Peptidase_M20"/>
    <property type="match status" value="1"/>
</dbReference>
<keyword evidence="1" id="KW-0464">Manganese</keyword>
<keyword evidence="3" id="KW-0378">Hydrolase</keyword>
<accession>L9W2S2</accession>
<feature type="binding site" evidence="1">
    <location>
        <position position="419"/>
    </location>
    <ligand>
        <name>Mn(2+)</name>
        <dbReference type="ChEBI" id="CHEBI:29035"/>
        <label>2</label>
    </ligand>
</feature>
<keyword evidence="1" id="KW-0479">Metal-binding</keyword>
<comment type="caution">
    <text evidence="3">The sequence shown here is derived from an EMBL/GenBank/DDBJ whole genome shotgun (WGS) entry which is preliminary data.</text>
</comment>
<dbReference type="NCBIfam" id="TIGR01891">
    <property type="entry name" value="amidohydrolases"/>
    <property type="match status" value="1"/>
</dbReference>
<comment type="cofactor">
    <cofactor evidence="1">
        <name>Mn(2+)</name>
        <dbReference type="ChEBI" id="CHEBI:29035"/>
    </cofactor>
    <text evidence="1">The Mn(2+) ion enhances activity.</text>
</comment>
<feature type="domain" description="Peptidase M20 dimerisation" evidence="2">
    <location>
        <begin position="247"/>
        <end position="337"/>
    </location>
</feature>
<dbReference type="GO" id="GO:0005737">
    <property type="term" value="C:cytoplasm"/>
    <property type="evidence" value="ECO:0007669"/>
    <property type="project" value="TreeGrafter"/>
</dbReference>
<dbReference type="PATRIC" id="fig|1227500.6.peg.3781"/>
<dbReference type="InterPro" id="IPR017439">
    <property type="entry name" value="Amidohydrolase"/>
</dbReference>
<name>L9W2S2_9EURY</name>
<dbReference type="GO" id="GO:0046872">
    <property type="term" value="F:metal ion binding"/>
    <property type="evidence" value="ECO:0007669"/>
    <property type="project" value="UniProtKB-KW"/>
</dbReference>
<dbReference type="SUPFAM" id="SSF55031">
    <property type="entry name" value="Bacterial exopeptidase dimerisation domain"/>
    <property type="match status" value="1"/>
</dbReference>
<feature type="binding site" evidence="1">
    <location>
        <position position="223"/>
    </location>
    <ligand>
        <name>Mn(2+)</name>
        <dbReference type="ChEBI" id="CHEBI:29035"/>
        <label>2</label>
    </ligand>
</feature>
<evidence type="ECO:0000313" key="4">
    <source>
        <dbReference type="Proteomes" id="UP000011690"/>
    </source>
</evidence>
<dbReference type="InterPro" id="IPR011650">
    <property type="entry name" value="Peptidase_M20_dimer"/>
</dbReference>
<dbReference type="InterPro" id="IPR052030">
    <property type="entry name" value="Peptidase_M20/M20A_hydrolases"/>
</dbReference>
<evidence type="ECO:0000313" key="3">
    <source>
        <dbReference type="EMBL" id="ELY43576.1"/>
    </source>
</evidence>
<keyword evidence="4" id="KW-1185">Reference proteome</keyword>
<dbReference type="PANTHER" id="PTHR30575">
    <property type="entry name" value="PEPTIDASE M20"/>
    <property type="match status" value="1"/>
</dbReference>
<dbReference type="Pfam" id="PF07687">
    <property type="entry name" value="M20_dimer"/>
    <property type="match status" value="1"/>
</dbReference>
<dbReference type="InterPro" id="IPR002933">
    <property type="entry name" value="Peptidase_M20"/>
</dbReference>
<evidence type="ECO:0000259" key="2">
    <source>
        <dbReference type="Pfam" id="PF07687"/>
    </source>
</evidence>
<feature type="binding site" evidence="1">
    <location>
        <position position="166"/>
    </location>
    <ligand>
        <name>Mn(2+)</name>
        <dbReference type="ChEBI" id="CHEBI:29035"/>
        <label>2</label>
    </ligand>
</feature>
<dbReference type="SUPFAM" id="SSF53187">
    <property type="entry name" value="Zn-dependent exopeptidases"/>
    <property type="match status" value="1"/>
</dbReference>
<dbReference type="PANTHER" id="PTHR30575:SF3">
    <property type="entry name" value="PEPTIDASE M20 DIMERISATION DOMAIN-CONTAINING PROTEIN"/>
    <property type="match status" value="1"/>
</dbReference>
<dbReference type="EMBL" id="AOHY01000057">
    <property type="protein sequence ID" value="ELY43576.1"/>
    <property type="molecule type" value="Genomic_DNA"/>
</dbReference>
<dbReference type="GO" id="GO:0016805">
    <property type="term" value="F:dipeptidase activity"/>
    <property type="evidence" value="ECO:0007669"/>
    <property type="project" value="TreeGrafter"/>
</dbReference>
<reference evidence="3 4" key="1">
    <citation type="journal article" date="2014" name="PLoS Genet.">
        <title>Phylogenetically driven sequencing of extremely halophilic archaea reveals strategies for static and dynamic osmo-response.</title>
        <authorList>
            <person name="Becker E.A."/>
            <person name="Seitzer P.M."/>
            <person name="Tritt A."/>
            <person name="Larsen D."/>
            <person name="Krusor M."/>
            <person name="Yao A.I."/>
            <person name="Wu D."/>
            <person name="Madern D."/>
            <person name="Eisen J.A."/>
            <person name="Darling A.E."/>
            <person name="Facciotti M.T."/>
        </authorList>
    </citation>
    <scope>NUCLEOTIDE SEQUENCE [LARGE SCALE GENOMIC DNA]</scope>
    <source>
        <strain evidence="3 4">JCM 10635</strain>
    </source>
</reference>
<proteinExistence type="predicted"/>
<dbReference type="GO" id="GO:0046657">
    <property type="term" value="P:folic acid catabolic process"/>
    <property type="evidence" value="ECO:0007669"/>
    <property type="project" value="TreeGrafter"/>
</dbReference>
<dbReference type="STRING" id="1227500.C494_18728"/>
<dbReference type="AlphaFoldDB" id="L9W2S2"/>
<dbReference type="PIRSF" id="PIRSF005962">
    <property type="entry name" value="Pept_M20D_amidohydro"/>
    <property type="match status" value="1"/>
</dbReference>
<dbReference type="RefSeq" id="WP_006067860.1">
    <property type="nucleotide sequence ID" value="NZ_AOHY01000057.1"/>
</dbReference>
<dbReference type="eggNOG" id="arCOG01108">
    <property type="taxonomic scope" value="Archaea"/>
</dbReference>
<feature type="binding site" evidence="1">
    <location>
        <position position="164"/>
    </location>
    <ligand>
        <name>Mn(2+)</name>
        <dbReference type="ChEBI" id="CHEBI:29035"/>
        <label>2</label>
    </ligand>
</feature>
<protein>
    <submittedName>
        <fullName evidence="3">Amidohydrolase</fullName>
    </submittedName>
</protein>
<feature type="binding site" evidence="1">
    <location>
        <position position="199"/>
    </location>
    <ligand>
        <name>Mn(2+)</name>
        <dbReference type="ChEBI" id="CHEBI:29035"/>
        <label>2</label>
    </ligand>
</feature>
<dbReference type="Proteomes" id="UP000011690">
    <property type="component" value="Unassembled WGS sequence"/>
</dbReference>
<dbReference type="OrthoDB" id="247417at2157"/>
<dbReference type="Gene3D" id="3.40.630.10">
    <property type="entry name" value="Zn peptidases"/>
    <property type="match status" value="3"/>
</dbReference>
<sequence length="449" mass="48200">MALTESDRISLRRDLHRRPEPAWCEFYTTARLAEELKSQLDLDALHVGPDAIAGDHRMAVPDEAELAYWYDRAREADHRMAVPDEAELAYWYDRAREAGVDEAVLESLEGGYTGLVAVLERGEGPTVGLRVDIDGLPVEESDDAAHEPAAEGFRSEYEGAMHACGHDAHATIGVGVLERIAESGEFSGTLKVFFQPAEEVVGGGKSMAKSDHIQDVDHLLALHIGLDHPTGEIVAGIDGFLAVRHLEAEFTGESSHAGGHPEQGRNAVQAMATAVQNLYGIPRHNDGKTRVNAGVVEGGTAANVIPEEARILAEVRGETTELMEYMHSKARHVVRSAAEMHECTVDFAIGAEAPSATSDQELVDIVADVAGRTEGVERVLERDELGGSEDATFLMQAVQENGGTACYVGIGTDHPGGHHTPTFDVDEASVAHGVDVIAGTIERIGQRGF</sequence>
<dbReference type="InterPro" id="IPR036264">
    <property type="entry name" value="Bact_exopeptidase_dim_dom"/>
</dbReference>
<gene>
    <name evidence="3" type="ORF">C494_18728</name>
</gene>
<dbReference type="GO" id="GO:0071713">
    <property type="term" value="F:para-aminobenzoyl-glutamate hydrolase activity"/>
    <property type="evidence" value="ECO:0007669"/>
    <property type="project" value="TreeGrafter"/>
</dbReference>